<dbReference type="InterPro" id="IPR036397">
    <property type="entry name" value="RNaseH_sf"/>
</dbReference>
<evidence type="ECO:0000313" key="3">
    <source>
        <dbReference type="Proteomes" id="UP000811899"/>
    </source>
</evidence>
<dbReference type="RefSeq" id="WP_214173155.1">
    <property type="nucleotide sequence ID" value="NZ_JAHCVJ010000011.1"/>
</dbReference>
<dbReference type="Proteomes" id="UP000811899">
    <property type="component" value="Unassembled WGS sequence"/>
</dbReference>
<dbReference type="InterPro" id="IPR001584">
    <property type="entry name" value="Integrase_cat-core"/>
</dbReference>
<evidence type="ECO:0000259" key="1">
    <source>
        <dbReference type="PROSITE" id="PS50994"/>
    </source>
</evidence>
<proteinExistence type="predicted"/>
<dbReference type="InterPro" id="IPR015378">
    <property type="entry name" value="Transposase-like_Mu_C"/>
</dbReference>
<evidence type="ECO:0000313" key="2">
    <source>
        <dbReference type="EMBL" id="MBT0666380.1"/>
    </source>
</evidence>
<protein>
    <submittedName>
        <fullName evidence="2">Mu transposase C-terminal domain-containing protein</fullName>
    </submittedName>
</protein>
<dbReference type="AlphaFoldDB" id="A0AAW4L9W3"/>
<dbReference type="InterPro" id="IPR012337">
    <property type="entry name" value="RNaseH-like_sf"/>
</dbReference>
<dbReference type="Gene3D" id="2.30.30.130">
    <property type="entry name" value="Transposase, Mu, C-terminal"/>
    <property type="match status" value="1"/>
</dbReference>
<comment type="caution">
    <text evidence="2">The sequence shown here is derived from an EMBL/GenBank/DDBJ whole genome shotgun (WGS) entry which is preliminary data.</text>
</comment>
<gene>
    <name evidence="2" type="ORF">KI809_18895</name>
</gene>
<feature type="domain" description="Integrase catalytic" evidence="1">
    <location>
        <begin position="275"/>
        <end position="489"/>
    </location>
</feature>
<dbReference type="SUPFAM" id="SSF50610">
    <property type="entry name" value="mu transposase, C-terminal domain"/>
    <property type="match status" value="1"/>
</dbReference>
<name>A0AAW4L9W3_9BACT</name>
<dbReference type="Pfam" id="PF09299">
    <property type="entry name" value="Mu-transpos_C"/>
    <property type="match status" value="1"/>
</dbReference>
<dbReference type="SUPFAM" id="SSF53098">
    <property type="entry name" value="Ribonuclease H-like"/>
    <property type="match status" value="1"/>
</dbReference>
<dbReference type="GO" id="GO:0003676">
    <property type="term" value="F:nucleic acid binding"/>
    <property type="evidence" value="ECO:0007669"/>
    <property type="project" value="InterPro"/>
</dbReference>
<keyword evidence="3" id="KW-1185">Reference proteome</keyword>
<organism evidence="2 3">
    <name type="scientific">Geoanaerobacter pelophilus</name>
    <dbReference type="NCBI Taxonomy" id="60036"/>
    <lineage>
        <taxon>Bacteria</taxon>
        <taxon>Pseudomonadati</taxon>
        <taxon>Thermodesulfobacteriota</taxon>
        <taxon>Desulfuromonadia</taxon>
        <taxon>Geobacterales</taxon>
        <taxon>Geobacteraceae</taxon>
        <taxon>Geoanaerobacter</taxon>
    </lineage>
</organism>
<sequence>MQVKSDGWVDVKVLTNILNCTERAIQLAIQRGKKFTKTRQIDGNGRGRGGQIWQVHITDPAIPESARSSWLLAHNPTTETLPVQPATKAVAIRQEAQLPAVTALKDWQRQVMDARLYFIRLIERAAPAIGVNKAIRTIVTQAVDGTLPIDATSMIELANARKGEGRTLSYDGMMKWWSTWIKAGKDPAALAPKSVEKFTLPPWGAAFLACYQQPQKPTVAGALEELAKTMPAAELPSYSQVQRFLKKVGGVEKEKGRRTGQELRSIKPYIIRDTTGMWPTEVYISDGLNFKSWGVAHPIHRRPFSPEICDVVDVATRRLVGWSVGLAESGHVMAAALRHSIENCGIPAGWYHDNGPGYENRLLTDDCTGILTRCGITNMTSVALQSQSRGIIESLRKNLWHKAAKTLPAYKGRDMDRQTAMKVYKVIKKDIKERGISEYVMPWAEFLDWVADLVEQYNNRPHSSLPKFRCPITGRIRHMSPNEAWAKAVAEGWQPVTLTETELADLFLPERLCKVHRGLVRLFGNTYYNAELSEYHGDQVRVGYDIHDPRRVRVRDQEGRLLCYAKFEANKHRYVAVSASQQMIEKRAAEATKRLETKLETVRLELLGTIEVEEQPAIRVLPPEVLELEEKRRQKALEQEQAPKWRDATNPQQLDFLITDLIKNGTATAYQIQWKNDFDAWQLLREEQGHRAEKIGLLVTDPYCLQDPERERESKAG</sequence>
<dbReference type="Gene3D" id="3.30.420.10">
    <property type="entry name" value="Ribonuclease H-like superfamily/Ribonuclease H"/>
    <property type="match status" value="1"/>
</dbReference>
<dbReference type="InterPro" id="IPR009004">
    <property type="entry name" value="Transposase_Mu_C"/>
</dbReference>
<accession>A0AAW4L9W3</accession>
<dbReference type="EMBL" id="JAHCVJ010000011">
    <property type="protein sequence ID" value="MBT0666380.1"/>
    <property type="molecule type" value="Genomic_DNA"/>
</dbReference>
<dbReference type="GO" id="GO:0015074">
    <property type="term" value="P:DNA integration"/>
    <property type="evidence" value="ECO:0007669"/>
    <property type="project" value="InterPro"/>
</dbReference>
<dbReference type="PROSITE" id="PS50994">
    <property type="entry name" value="INTEGRASE"/>
    <property type="match status" value="1"/>
</dbReference>
<reference evidence="2 3" key="1">
    <citation type="submission" date="2021-05" db="EMBL/GenBank/DDBJ databases">
        <title>The draft genome of Geobacter pelophilus DSM 12255.</title>
        <authorList>
            <person name="Xu Z."/>
            <person name="Masuda Y."/>
            <person name="Itoh H."/>
            <person name="Senoo K."/>
        </authorList>
    </citation>
    <scope>NUCLEOTIDE SEQUENCE [LARGE SCALE GENOMIC DNA]</scope>
    <source>
        <strain evidence="2 3">DSM 12255</strain>
    </source>
</reference>